<proteinExistence type="predicted"/>
<comment type="subcellular location">
    <subcellularLocation>
        <location evidence="1">Cell membrane</location>
        <topology evidence="1">Multi-pass membrane protein</topology>
    </subcellularLocation>
</comment>
<dbReference type="PANTHER" id="PTHR42920:SF5">
    <property type="entry name" value="EAMA DOMAIN-CONTAINING PROTEIN"/>
    <property type="match status" value="1"/>
</dbReference>
<feature type="transmembrane region" description="Helical" evidence="6">
    <location>
        <begin position="12"/>
        <end position="32"/>
    </location>
</feature>
<feature type="transmembrane region" description="Helical" evidence="6">
    <location>
        <begin position="151"/>
        <end position="168"/>
    </location>
</feature>
<accession>A0A0J8VQP9</accession>
<evidence type="ECO:0000313" key="8">
    <source>
        <dbReference type="EMBL" id="KMV35506.1"/>
    </source>
</evidence>
<dbReference type="InterPro" id="IPR037185">
    <property type="entry name" value="EmrE-like"/>
</dbReference>
<evidence type="ECO:0000259" key="7">
    <source>
        <dbReference type="Pfam" id="PF00892"/>
    </source>
</evidence>
<protein>
    <submittedName>
        <fullName evidence="8">Multidrug DMT transporter permease</fullName>
    </submittedName>
</protein>
<dbReference type="SUPFAM" id="SSF103481">
    <property type="entry name" value="Multidrug resistance efflux transporter EmrE"/>
    <property type="match status" value="2"/>
</dbReference>
<evidence type="ECO:0000313" key="9">
    <source>
        <dbReference type="Proteomes" id="UP000037315"/>
    </source>
</evidence>
<keyword evidence="9" id="KW-1185">Reference proteome</keyword>
<name>A0A0J8VQP9_9ENTR</name>
<feature type="domain" description="EamA" evidence="7">
    <location>
        <begin position="15"/>
        <end position="140"/>
    </location>
</feature>
<feature type="transmembrane region" description="Helical" evidence="6">
    <location>
        <begin position="212"/>
        <end position="232"/>
    </location>
</feature>
<dbReference type="Proteomes" id="UP000037315">
    <property type="component" value="Unassembled WGS sequence"/>
</dbReference>
<sequence>MSVQCQVQNTTLRYADWMLLAVAVVWGTSYGIAKQAVLFYPVVGFLCIRFMLTFFILLPTLKNCWRQATGPGLVLGAVLLAIFLCETYGVAHTTASNAAFLISLCVVLTPFVEWLVFRKRPENTAFIAAGVSLCGALLLTGNLAIEMNTGDVLILGAALLRAVMVCLTKKLMQHRNVPSLALTAVQTGVVGAGSLILLLATQHGIPPLPQNISFWGATLYLVVFCTLFAFFAQNYAVKRTTPTNASLLMGTEPLFGALFAALWLGEKLTPACWIGGLLIVGASLWATRPRQSRAVPVGN</sequence>
<keyword evidence="4 6" id="KW-1133">Transmembrane helix</keyword>
<dbReference type="Pfam" id="PF00892">
    <property type="entry name" value="EamA"/>
    <property type="match status" value="2"/>
</dbReference>
<evidence type="ECO:0000256" key="6">
    <source>
        <dbReference type="SAM" id="Phobius"/>
    </source>
</evidence>
<dbReference type="RefSeq" id="WP_048887597.1">
    <property type="nucleotide sequence ID" value="NZ_LFEJ01000010.1"/>
</dbReference>
<feature type="transmembrane region" description="Helical" evidence="6">
    <location>
        <begin position="268"/>
        <end position="286"/>
    </location>
</feature>
<dbReference type="PATRIC" id="fig|1656095.3.peg.558"/>
<comment type="caution">
    <text evidence="8">The sequence shown here is derived from an EMBL/GenBank/DDBJ whole genome shotgun (WGS) entry which is preliminary data.</text>
</comment>
<keyword evidence="2" id="KW-1003">Cell membrane</keyword>
<dbReference type="InterPro" id="IPR000620">
    <property type="entry name" value="EamA_dom"/>
</dbReference>
<feature type="transmembrane region" description="Helical" evidence="6">
    <location>
        <begin position="244"/>
        <end position="262"/>
    </location>
</feature>
<reference evidence="8 9" key="1">
    <citation type="submission" date="2015-06" db="EMBL/GenBank/DDBJ databases">
        <title>Genome sequencing of Cronobacter sp. strain DJ34 isolated from petroleum contaminated sludge of Duliajan Oil Fields, Assam, India.</title>
        <authorList>
            <person name="Pal S."/>
            <person name="Banerjee T.D."/>
            <person name="Roy A."/>
            <person name="Sar P."/>
            <person name="Kazy S.K."/>
        </authorList>
    </citation>
    <scope>NUCLEOTIDE SEQUENCE [LARGE SCALE GENOMIC DNA]</scope>
    <source>
        <strain evidence="8 9">DJ34</strain>
    </source>
</reference>
<evidence type="ECO:0000256" key="4">
    <source>
        <dbReference type="ARBA" id="ARBA00022989"/>
    </source>
</evidence>
<evidence type="ECO:0000256" key="2">
    <source>
        <dbReference type="ARBA" id="ARBA00022475"/>
    </source>
</evidence>
<evidence type="ECO:0000256" key="5">
    <source>
        <dbReference type="ARBA" id="ARBA00023136"/>
    </source>
</evidence>
<keyword evidence="5 6" id="KW-0472">Membrane</keyword>
<feature type="transmembrane region" description="Helical" evidence="6">
    <location>
        <begin position="38"/>
        <end position="61"/>
    </location>
</feature>
<dbReference type="GO" id="GO:0005886">
    <property type="term" value="C:plasma membrane"/>
    <property type="evidence" value="ECO:0007669"/>
    <property type="project" value="UniProtKB-SubCell"/>
</dbReference>
<feature type="transmembrane region" description="Helical" evidence="6">
    <location>
        <begin position="124"/>
        <end position="145"/>
    </location>
</feature>
<dbReference type="EMBL" id="LFEJ01000010">
    <property type="protein sequence ID" value="KMV35506.1"/>
    <property type="molecule type" value="Genomic_DNA"/>
</dbReference>
<organism evidence="8 9">
    <name type="scientific">Franconibacter pulveris</name>
    <dbReference type="NCBI Taxonomy" id="435910"/>
    <lineage>
        <taxon>Bacteria</taxon>
        <taxon>Pseudomonadati</taxon>
        <taxon>Pseudomonadota</taxon>
        <taxon>Gammaproteobacteria</taxon>
        <taxon>Enterobacterales</taxon>
        <taxon>Enterobacteriaceae</taxon>
        <taxon>Franconibacter</taxon>
    </lineage>
</organism>
<gene>
    <name evidence="8" type="ORF">ACH50_06275</name>
</gene>
<dbReference type="PANTHER" id="PTHR42920">
    <property type="entry name" value="OS03G0707200 PROTEIN-RELATED"/>
    <property type="match status" value="1"/>
</dbReference>
<keyword evidence="3 6" id="KW-0812">Transmembrane</keyword>
<evidence type="ECO:0000256" key="3">
    <source>
        <dbReference type="ARBA" id="ARBA00022692"/>
    </source>
</evidence>
<dbReference type="InterPro" id="IPR051258">
    <property type="entry name" value="Diverse_Substrate_Transporter"/>
</dbReference>
<evidence type="ECO:0000256" key="1">
    <source>
        <dbReference type="ARBA" id="ARBA00004651"/>
    </source>
</evidence>
<feature type="transmembrane region" description="Helical" evidence="6">
    <location>
        <begin position="97"/>
        <end position="117"/>
    </location>
</feature>
<feature type="transmembrane region" description="Helical" evidence="6">
    <location>
        <begin position="73"/>
        <end position="91"/>
    </location>
</feature>
<dbReference type="STRING" id="1121863.GCA_000621185_03510"/>
<dbReference type="AlphaFoldDB" id="A0A0J8VQP9"/>
<feature type="transmembrane region" description="Helical" evidence="6">
    <location>
        <begin position="180"/>
        <end position="200"/>
    </location>
</feature>
<feature type="domain" description="EamA" evidence="7">
    <location>
        <begin position="149"/>
        <end position="285"/>
    </location>
</feature>